<name>A0A7J5B3B2_9MICO</name>
<dbReference type="OrthoDB" id="5120955at2"/>
<comment type="caution">
    <text evidence="1">The sequence shown here is derived from an EMBL/GenBank/DDBJ whole genome shotgun (WGS) entry which is preliminary data.</text>
</comment>
<accession>A0A7J5B3B2</accession>
<keyword evidence="2" id="KW-1185">Reference proteome</keyword>
<dbReference type="EMBL" id="WBJX01000002">
    <property type="protein sequence ID" value="KAB1638506.1"/>
    <property type="molecule type" value="Genomic_DNA"/>
</dbReference>
<protein>
    <submittedName>
        <fullName evidence="1">Uncharacterized protein</fullName>
    </submittedName>
</protein>
<sequence length="102" mass="10633">MTYQLVIAGDAFLVQDSEIAAVQERILAAVRTGGAFVDLRTDSGLAHVLVTPFSQVLTSAFAVNEGDAASRALDPASLPQFEPDSCIAWGDDAVDDPAGPDL</sequence>
<dbReference type="RefSeq" id="WP_151423536.1">
    <property type="nucleotide sequence ID" value="NZ_WBJX01000002.1"/>
</dbReference>
<dbReference type="AlphaFoldDB" id="A0A7J5B3B2"/>
<evidence type="ECO:0000313" key="1">
    <source>
        <dbReference type="EMBL" id="KAB1638506.1"/>
    </source>
</evidence>
<reference evidence="1 2" key="1">
    <citation type="submission" date="2019-09" db="EMBL/GenBank/DDBJ databases">
        <title>Phylogeny of genus Pseudoclavibacter and closely related genus.</title>
        <authorList>
            <person name="Li Y."/>
        </authorList>
    </citation>
    <scope>NUCLEOTIDE SEQUENCE [LARGE SCALE GENOMIC DNA]</scope>
    <source>
        <strain evidence="1 2">THG-MD12</strain>
    </source>
</reference>
<gene>
    <name evidence="1" type="ORF">F8O03_08975</name>
</gene>
<organism evidence="1 2">
    <name type="scientific">Pseudoclavibacter terrae</name>
    <dbReference type="NCBI Taxonomy" id="1530195"/>
    <lineage>
        <taxon>Bacteria</taxon>
        <taxon>Bacillati</taxon>
        <taxon>Actinomycetota</taxon>
        <taxon>Actinomycetes</taxon>
        <taxon>Micrococcales</taxon>
        <taxon>Microbacteriaceae</taxon>
        <taxon>Pseudoclavibacter</taxon>
    </lineage>
</organism>
<evidence type="ECO:0000313" key="2">
    <source>
        <dbReference type="Proteomes" id="UP000490386"/>
    </source>
</evidence>
<proteinExistence type="predicted"/>
<dbReference type="Proteomes" id="UP000490386">
    <property type="component" value="Unassembled WGS sequence"/>
</dbReference>